<sequence length="124" mass="14579">MSDHKTQVAQDRKAHELQTQYNSYQELLTELQTQLSTLTSQILEHTIVDKTLTEIPPEKRENRKCFKMVGGVLTEKSVDDVILMLDEEKKELAKSKEQVEKELVTTKKEMEQWMTKNKVKIMRQ</sequence>
<dbReference type="Gene3D" id="1.10.287.370">
    <property type="match status" value="1"/>
</dbReference>
<dbReference type="GO" id="GO:0051082">
    <property type="term" value="F:unfolded protein binding"/>
    <property type="evidence" value="ECO:0007669"/>
    <property type="project" value="InterPro"/>
</dbReference>
<evidence type="ECO:0000313" key="5">
    <source>
        <dbReference type="Proteomes" id="UP000182334"/>
    </source>
</evidence>
<protein>
    <submittedName>
        <fullName evidence="4">CIC11C00000003308</fullName>
    </submittedName>
</protein>
<evidence type="ECO:0000256" key="3">
    <source>
        <dbReference type="SAM" id="Coils"/>
    </source>
</evidence>
<evidence type="ECO:0000256" key="1">
    <source>
        <dbReference type="ARBA" id="ARBA00008045"/>
    </source>
</evidence>
<keyword evidence="2" id="KW-0143">Chaperone</keyword>
<dbReference type="OrthoDB" id="29646at2759"/>
<accession>A0A1L0DI70</accession>
<keyword evidence="3" id="KW-0175">Coiled coil</keyword>
<dbReference type="GO" id="GO:0006457">
    <property type="term" value="P:protein folding"/>
    <property type="evidence" value="ECO:0007669"/>
    <property type="project" value="InterPro"/>
</dbReference>
<dbReference type="PANTHER" id="PTHR13303">
    <property type="entry name" value="PREFOLDIN SUBUNIT 2"/>
    <property type="match status" value="1"/>
</dbReference>
<reference evidence="4 5" key="1">
    <citation type="submission" date="2016-10" db="EMBL/GenBank/DDBJ databases">
        <authorList>
            <person name="de Groot N.N."/>
        </authorList>
    </citation>
    <scope>NUCLEOTIDE SEQUENCE [LARGE SCALE GENOMIC DNA]</scope>
    <source>
        <strain evidence="4 5">CBS 141442</strain>
    </source>
</reference>
<dbReference type="InterPro" id="IPR002777">
    <property type="entry name" value="PFD_beta-like"/>
</dbReference>
<name>A0A1L0DI70_9ASCO</name>
<dbReference type="InterPro" id="IPR009053">
    <property type="entry name" value="Prefoldin"/>
</dbReference>
<feature type="coiled-coil region" evidence="3">
    <location>
        <begin position="14"/>
        <end position="41"/>
    </location>
</feature>
<gene>
    <name evidence="4" type="ORF">SAMEA4029010_CIC11G00000003308</name>
</gene>
<proteinExistence type="inferred from homology"/>
<dbReference type="Pfam" id="PF01920">
    <property type="entry name" value="Prefoldin_2"/>
    <property type="match status" value="1"/>
</dbReference>
<dbReference type="AlphaFoldDB" id="A0A1L0DI70"/>
<dbReference type="GO" id="GO:0016272">
    <property type="term" value="C:prefoldin complex"/>
    <property type="evidence" value="ECO:0007669"/>
    <property type="project" value="InterPro"/>
</dbReference>
<evidence type="ECO:0000313" key="4">
    <source>
        <dbReference type="EMBL" id="SGZ56228.1"/>
    </source>
</evidence>
<evidence type="ECO:0000256" key="2">
    <source>
        <dbReference type="ARBA" id="ARBA00023186"/>
    </source>
</evidence>
<organism evidence="4 5">
    <name type="scientific">Sungouiella intermedia</name>
    <dbReference type="NCBI Taxonomy" id="45354"/>
    <lineage>
        <taxon>Eukaryota</taxon>
        <taxon>Fungi</taxon>
        <taxon>Dikarya</taxon>
        <taxon>Ascomycota</taxon>
        <taxon>Saccharomycotina</taxon>
        <taxon>Pichiomycetes</taxon>
        <taxon>Metschnikowiaceae</taxon>
        <taxon>Sungouiella</taxon>
    </lineage>
</organism>
<dbReference type="Proteomes" id="UP000182334">
    <property type="component" value="Chromosome V"/>
</dbReference>
<comment type="similarity">
    <text evidence="1">Belongs to the prefoldin subunit beta family.</text>
</comment>
<dbReference type="STRING" id="45354.A0A1L0DI70"/>
<dbReference type="SUPFAM" id="SSF46579">
    <property type="entry name" value="Prefoldin"/>
    <property type="match status" value="1"/>
</dbReference>
<dbReference type="EMBL" id="LT635760">
    <property type="protein sequence ID" value="SGZ56228.1"/>
    <property type="molecule type" value="Genomic_DNA"/>
</dbReference>
<keyword evidence="5" id="KW-1185">Reference proteome</keyword>
<dbReference type="InterPro" id="IPR027235">
    <property type="entry name" value="PFD2"/>
</dbReference>
<feature type="coiled-coil region" evidence="3">
    <location>
        <begin position="78"/>
        <end position="116"/>
    </location>
</feature>